<evidence type="ECO:0000256" key="14">
    <source>
        <dbReference type="ARBA" id="ARBA00049494"/>
    </source>
</evidence>
<evidence type="ECO:0000313" key="17">
    <source>
        <dbReference type="EMBL" id="BBB31867.1"/>
    </source>
</evidence>
<comment type="pathway">
    <text evidence="3 15">Cofactor biosynthesis; FMN biosynthesis; FMN from riboflavin (ATP route): step 1/1.</text>
</comment>
<dbReference type="NCBIfam" id="TIGR00083">
    <property type="entry name" value="ribF"/>
    <property type="match status" value="1"/>
</dbReference>
<dbReference type="SUPFAM" id="SSF52374">
    <property type="entry name" value="Nucleotidylyl transferase"/>
    <property type="match status" value="1"/>
</dbReference>
<dbReference type="InterPro" id="IPR015865">
    <property type="entry name" value="Riboflavin_kinase_bac/euk"/>
</dbReference>
<evidence type="ECO:0000313" key="18">
    <source>
        <dbReference type="Proteomes" id="UP000595564"/>
    </source>
</evidence>
<keyword evidence="7 15" id="KW-0548">Nucleotidyltransferase</keyword>
<keyword evidence="9 15" id="KW-0418">Kinase</keyword>
<dbReference type="FunFam" id="2.40.30.30:FF:000003">
    <property type="entry name" value="Riboflavin biosynthesis protein"/>
    <property type="match status" value="1"/>
</dbReference>
<dbReference type="Proteomes" id="UP000595564">
    <property type="component" value="Chromosome"/>
</dbReference>
<evidence type="ECO:0000256" key="15">
    <source>
        <dbReference type="PIRNR" id="PIRNR004491"/>
    </source>
</evidence>
<dbReference type="NCBIfam" id="NF004160">
    <property type="entry name" value="PRK05627.1-3"/>
    <property type="match status" value="1"/>
</dbReference>
<dbReference type="GO" id="GO:0005524">
    <property type="term" value="F:ATP binding"/>
    <property type="evidence" value="ECO:0007669"/>
    <property type="project" value="UniProtKB-UniRule"/>
</dbReference>
<keyword evidence="5 15" id="KW-0288">FMN</keyword>
<evidence type="ECO:0000259" key="16">
    <source>
        <dbReference type="SMART" id="SM00904"/>
    </source>
</evidence>
<evidence type="ECO:0000256" key="11">
    <source>
        <dbReference type="ARBA" id="ARBA00022840"/>
    </source>
</evidence>
<keyword evidence="8 15" id="KW-0547">Nucleotide-binding</keyword>
<dbReference type="InterPro" id="IPR002606">
    <property type="entry name" value="Riboflavin_kinase_bac"/>
</dbReference>
<reference evidence="17 18" key="1">
    <citation type="journal article" date="2012" name="Extremophiles">
        <title>Thermotomaculum hydrothermale gen. nov., sp. nov., a novel heterotrophic thermophile within the phylum Acidobacteria from a deep-sea hydrothermal vent chimney in the Southern Okinawa Trough.</title>
        <authorList>
            <person name="Izumi H."/>
            <person name="Nunoura T."/>
            <person name="Miyazaki M."/>
            <person name="Mino S."/>
            <person name="Toki T."/>
            <person name="Takai K."/>
            <person name="Sako Y."/>
            <person name="Sawabe T."/>
            <person name="Nakagawa S."/>
        </authorList>
    </citation>
    <scope>NUCLEOTIDE SEQUENCE [LARGE SCALE GENOMIC DNA]</scope>
    <source>
        <strain evidence="17 18">AC55</strain>
    </source>
</reference>
<organism evidence="17 18">
    <name type="scientific">Thermotomaculum hydrothermale</name>
    <dbReference type="NCBI Taxonomy" id="981385"/>
    <lineage>
        <taxon>Bacteria</taxon>
        <taxon>Pseudomonadati</taxon>
        <taxon>Acidobacteriota</taxon>
        <taxon>Holophagae</taxon>
        <taxon>Thermotomaculales</taxon>
        <taxon>Thermotomaculaceae</taxon>
        <taxon>Thermotomaculum</taxon>
    </lineage>
</organism>
<keyword evidence="4 15" id="KW-0285">Flavoprotein</keyword>
<dbReference type="PANTHER" id="PTHR22749:SF6">
    <property type="entry name" value="RIBOFLAVIN KINASE"/>
    <property type="match status" value="1"/>
</dbReference>
<dbReference type="GO" id="GO:0006747">
    <property type="term" value="P:FAD biosynthetic process"/>
    <property type="evidence" value="ECO:0007669"/>
    <property type="project" value="UniProtKB-UniRule"/>
</dbReference>
<dbReference type="InterPro" id="IPR015864">
    <property type="entry name" value="FAD_synthase"/>
</dbReference>
<dbReference type="GO" id="GO:0009398">
    <property type="term" value="P:FMN biosynthetic process"/>
    <property type="evidence" value="ECO:0007669"/>
    <property type="project" value="UniProtKB-UniRule"/>
</dbReference>
<dbReference type="SUPFAM" id="SSF82114">
    <property type="entry name" value="Riboflavin kinase-like"/>
    <property type="match status" value="1"/>
</dbReference>
<gene>
    <name evidence="17" type="primary">ribF</name>
    <name evidence="17" type="ORF">TTHT_0243</name>
</gene>
<dbReference type="Pfam" id="PF01687">
    <property type="entry name" value="Flavokinase"/>
    <property type="match status" value="1"/>
</dbReference>
<dbReference type="AlphaFoldDB" id="A0A7R6PKK8"/>
<accession>A0A7R6PKK8</accession>
<comment type="similarity">
    <text evidence="15">Belongs to the ribF family.</text>
</comment>
<dbReference type="InterPro" id="IPR023468">
    <property type="entry name" value="Riboflavin_kinase"/>
</dbReference>
<dbReference type="InterPro" id="IPR004821">
    <property type="entry name" value="Cyt_trans-like"/>
</dbReference>
<evidence type="ECO:0000256" key="3">
    <source>
        <dbReference type="ARBA" id="ARBA00005201"/>
    </source>
</evidence>
<dbReference type="FunFam" id="3.40.50.620:FF:000021">
    <property type="entry name" value="Riboflavin biosynthesis protein"/>
    <property type="match status" value="1"/>
</dbReference>
<dbReference type="Gene3D" id="2.40.30.30">
    <property type="entry name" value="Riboflavin kinase-like"/>
    <property type="match status" value="1"/>
</dbReference>
<keyword evidence="6 15" id="KW-0808">Transferase</keyword>
<evidence type="ECO:0000256" key="8">
    <source>
        <dbReference type="ARBA" id="ARBA00022741"/>
    </source>
</evidence>
<dbReference type="UniPathway" id="UPA00277">
    <property type="reaction ID" value="UER00407"/>
</dbReference>
<dbReference type="EC" id="2.7.1.26" evidence="15"/>
<dbReference type="InterPro" id="IPR014729">
    <property type="entry name" value="Rossmann-like_a/b/a_fold"/>
</dbReference>
<evidence type="ECO:0000256" key="6">
    <source>
        <dbReference type="ARBA" id="ARBA00022679"/>
    </source>
</evidence>
<dbReference type="CDD" id="cd02064">
    <property type="entry name" value="FAD_synthetase_N"/>
    <property type="match status" value="1"/>
</dbReference>
<dbReference type="NCBIfam" id="TIGR00125">
    <property type="entry name" value="cyt_tran_rel"/>
    <property type="match status" value="1"/>
</dbReference>
<dbReference type="RefSeq" id="WP_201328201.1">
    <property type="nucleotide sequence ID" value="NZ_AP017470.1"/>
</dbReference>
<dbReference type="SMART" id="SM00904">
    <property type="entry name" value="Flavokinase"/>
    <property type="match status" value="1"/>
</dbReference>
<evidence type="ECO:0000256" key="4">
    <source>
        <dbReference type="ARBA" id="ARBA00022630"/>
    </source>
</evidence>
<dbReference type="GO" id="GO:0003919">
    <property type="term" value="F:FMN adenylyltransferase activity"/>
    <property type="evidence" value="ECO:0007669"/>
    <property type="project" value="UniProtKB-UniRule"/>
</dbReference>
<dbReference type="GO" id="GO:0009231">
    <property type="term" value="P:riboflavin biosynthetic process"/>
    <property type="evidence" value="ECO:0007669"/>
    <property type="project" value="InterPro"/>
</dbReference>
<dbReference type="PIRSF" id="PIRSF004491">
    <property type="entry name" value="FAD_Synth"/>
    <property type="match status" value="1"/>
</dbReference>
<comment type="catalytic activity">
    <reaction evidence="14 15">
        <text>FMN + ATP + H(+) = FAD + diphosphate</text>
        <dbReference type="Rhea" id="RHEA:17237"/>
        <dbReference type="ChEBI" id="CHEBI:15378"/>
        <dbReference type="ChEBI" id="CHEBI:30616"/>
        <dbReference type="ChEBI" id="CHEBI:33019"/>
        <dbReference type="ChEBI" id="CHEBI:57692"/>
        <dbReference type="ChEBI" id="CHEBI:58210"/>
        <dbReference type="EC" id="2.7.7.2"/>
    </reaction>
</comment>
<comment type="function">
    <text evidence="1">Catalyzes the phosphorylation of riboflavin to FMN followed by the adenylation of FMN to FAD.</text>
</comment>
<evidence type="ECO:0000256" key="5">
    <source>
        <dbReference type="ARBA" id="ARBA00022643"/>
    </source>
</evidence>
<protein>
    <recommendedName>
        <fullName evidence="15">Riboflavin biosynthesis protein</fullName>
    </recommendedName>
    <domain>
        <recommendedName>
            <fullName evidence="15">Riboflavin kinase</fullName>
            <ecNumber evidence="15">2.7.1.26</ecNumber>
        </recommendedName>
        <alternativeName>
            <fullName evidence="15">Flavokinase</fullName>
        </alternativeName>
    </domain>
    <domain>
        <recommendedName>
            <fullName evidence="15">FMN adenylyltransferase</fullName>
            <ecNumber evidence="15">2.7.7.2</ecNumber>
        </recommendedName>
        <alternativeName>
            <fullName evidence="15">FAD pyrophosphorylase</fullName>
        </alternativeName>
        <alternativeName>
            <fullName evidence="15">FAD synthase</fullName>
        </alternativeName>
    </domain>
</protein>
<comment type="catalytic activity">
    <reaction evidence="13 15">
        <text>riboflavin + ATP = FMN + ADP + H(+)</text>
        <dbReference type="Rhea" id="RHEA:14357"/>
        <dbReference type="ChEBI" id="CHEBI:15378"/>
        <dbReference type="ChEBI" id="CHEBI:30616"/>
        <dbReference type="ChEBI" id="CHEBI:57986"/>
        <dbReference type="ChEBI" id="CHEBI:58210"/>
        <dbReference type="ChEBI" id="CHEBI:456216"/>
        <dbReference type="EC" id="2.7.1.26"/>
    </reaction>
</comment>
<dbReference type="UniPathway" id="UPA00276">
    <property type="reaction ID" value="UER00406"/>
</dbReference>
<keyword evidence="10 15" id="KW-0274">FAD</keyword>
<evidence type="ECO:0000256" key="1">
    <source>
        <dbReference type="ARBA" id="ARBA00002121"/>
    </source>
</evidence>
<comment type="pathway">
    <text evidence="2 15">Cofactor biosynthesis; FAD biosynthesis; FAD from FMN: step 1/1.</text>
</comment>
<keyword evidence="12" id="KW-0511">Multifunctional enzyme</keyword>
<name>A0A7R6PKK8_9BACT</name>
<evidence type="ECO:0000256" key="13">
    <source>
        <dbReference type="ARBA" id="ARBA00047880"/>
    </source>
</evidence>
<feature type="domain" description="Riboflavin kinase" evidence="16">
    <location>
        <begin position="182"/>
        <end position="305"/>
    </location>
</feature>
<dbReference type="Gene3D" id="3.40.50.620">
    <property type="entry name" value="HUPs"/>
    <property type="match status" value="1"/>
</dbReference>
<evidence type="ECO:0000256" key="7">
    <source>
        <dbReference type="ARBA" id="ARBA00022695"/>
    </source>
</evidence>
<keyword evidence="11 15" id="KW-0067">ATP-binding</keyword>
<evidence type="ECO:0000256" key="12">
    <source>
        <dbReference type="ARBA" id="ARBA00023268"/>
    </source>
</evidence>
<dbReference type="EC" id="2.7.7.2" evidence="15"/>
<dbReference type="InterPro" id="IPR023465">
    <property type="entry name" value="Riboflavin_kinase_dom_sf"/>
</dbReference>
<evidence type="ECO:0000256" key="10">
    <source>
        <dbReference type="ARBA" id="ARBA00022827"/>
    </source>
</evidence>
<evidence type="ECO:0000256" key="2">
    <source>
        <dbReference type="ARBA" id="ARBA00004726"/>
    </source>
</evidence>
<dbReference type="NCBIfam" id="NF004162">
    <property type="entry name" value="PRK05627.1-5"/>
    <property type="match status" value="1"/>
</dbReference>
<dbReference type="GO" id="GO:0008531">
    <property type="term" value="F:riboflavin kinase activity"/>
    <property type="evidence" value="ECO:0007669"/>
    <property type="project" value="UniProtKB-UniRule"/>
</dbReference>
<proteinExistence type="inferred from homology"/>
<dbReference type="PANTHER" id="PTHR22749">
    <property type="entry name" value="RIBOFLAVIN KINASE/FMN ADENYLYLTRANSFERASE"/>
    <property type="match status" value="1"/>
</dbReference>
<evidence type="ECO:0000256" key="9">
    <source>
        <dbReference type="ARBA" id="ARBA00022777"/>
    </source>
</evidence>
<dbReference type="Pfam" id="PF06574">
    <property type="entry name" value="FAD_syn"/>
    <property type="match status" value="1"/>
</dbReference>
<dbReference type="EMBL" id="AP017470">
    <property type="protein sequence ID" value="BBB31867.1"/>
    <property type="molecule type" value="Genomic_DNA"/>
</dbReference>
<sequence>MKTFFHRESDFSLNASVVTIGNFDGVHLGHQKIINLAKESAEKMQLPLVVVSFDPHPGKVLYPANAPKLIKTRKQKRDLLRKMGVDYFYVINFTPSFAKKSPEEFVDEVLIDSLGAKKVFVGFNFAFGRDRSGDLSFLKKQGEKKGFDVIAVPPVKVDGEIVSSSLIRKLLEEGMVKKANKFLGRHYYLEGIVIHGEQRGRKIGFPTANIITENELVPRLGVYASYTKLNSINYPSITNIGYKPTFGSEKIIVETYIFDFDREIYGELIEVKFVDFIRPEKKFSGVDELVKEIKANCEQCKNILKRNGFLEKLI</sequence>
<keyword evidence="18" id="KW-1185">Reference proteome</keyword>
<dbReference type="KEGG" id="thyd:TTHT_0243"/>